<accession>A0ABD2HVX8</accession>
<dbReference type="EMBL" id="JBICCN010000405">
    <property type="protein sequence ID" value="KAL3070782.1"/>
    <property type="molecule type" value="Genomic_DNA"/>
</dbReference>
<feature type="compositionally biased region" description="Basic and acidic residues" evidence="1">
    <location>
        <begin position="347"/>
        <end position="358"/>
    </location>
</feature>
<feature type="compositionally biased region" description="Basic and acidic residues" evidence="1">
    <location>
        <begin position="18"/>
        <end position="31"/>
    </location>
</feature>
<dbReference type="AlphaFoldDB" id="A0ABD2HVX8"/>
<dbReference type="InterPro" id="IPR005312">
    <property type="entry name" value="DUF1759"/>
</dbReference>
<sequence length="552" mass="61782">MDRNNEPLDEEAANGNEHQGDLPSERQDGDRTNAPQQTKPKKVVDAQGLGTSQPGVTPATSKNLRSGAIAVRSARDQIERAADTLSARIAEARELMDSDFTRGEALEHAARLTAMERGLGQVTRIFEGHFDKGIAEAGAAPEERQDFLYDFVAAPLPATTKYLQLREHPTPAELLQIAAEHLGDLQAMRQTFEDEEREQSISRSSRSVDTEDSHPSRELPRTMPRRSMPEWETSFRDALARFQAGQVGQQQQRTNQANRVAPPVMPNMAALIQRRSNAPSVASVRVNNPVREWMARNQGGENDPPAQARQQPQAQQPVQAEQQRIERLTLNDQGPAVPRASHHVRTRREEHPTRERLRTQGAAPSQHPHPEGQASTLTTFETVRLQPPTFSGKPEDWTTFWAYFQRAVDDKPIPGFEKQLHLLRCLKEGSPARRAVEVYPPSDGNYPVVVQLLKDRFGDTNDLQRAIRAQLLHLPSAKDNVWSLTAMIDEFERGVCQLEQLGANVDDESFGPLLEAKLPVSILTELRIRESMMGAKWTVREFRKAVAAQVNA</sequence>
<gene>
    <name evidence="2" type="ORF">niasHS_016648</name>
</gene>
<reference evidence="2 3" key="1">
    <citation type="submission" date="2024-10" db="EMBL/GenBank/DDBJ databases">
        <authorList>
            <person name="Kim D."/>
        </authorList>
    </citation>
    <scope>NUCLEOTIDE SEQUENCE [LARGE SCALE GENOMIC DNA]</scope>
    <source>
        <strain evidence="2">Taebaek</strain>
    </source>
</reference>
<feature type="region of interest" description="Disordered" evidence="1">
    <location>
        <begin position="1"/>
        <end position="64"/>
    </location>
</feature>
<feature type="compositionally biased region" description="Basic and acidic residues" evidence="1">
    <location>
        <begin position="206"/>
        <end position="220"/>
    </location>
</feature>
<keyword evidence="3" id="KW-1185">Reference proteome</keyword>
<dbReference type="PANTHER" id="PTHR47331:SF5">
    <property type="entry name" value="RIBONUCLEASE H"/>
    <property type="match status" value="1"/>
</dbReference>
<name>A0ABD2HVX8_HETSC</name>
<feature type="compositionally biased region" description="Low complexity" evidence="1">
    <location>
        <begin position="304"/>
        <end position="322"/>
    </location>
</feature>
<dbReference type="Proteomes" id="UP001620645">
    <property type="component" value="Unassembled WGS sequence"/>
</dbReference>
<comment type="caution">
    <text evidence="2">The sequence shown here is derived from an EMBL/GenBank/DDBJ whole genome shotgun (WGS) entry which is preliminary data.</text>
</comment>
<feature type="region of interest" description="Disordered" evidence="1">
    <location>
        <begin position="191"/>
        <end position="229"/>
    </location>
</feature>
<evidence type="ECO:0000313" key="3">
    <source>
        <dbReference type="Proteomes" id="UP001620645"/>
    </source>
</evidence>
<feature type="region of interest" description="Disordered" evidence="1">
    <location>
        <begin position="295"/>
        <end position="377"/>
    </location>
</feature>
<organism evidence="2 3">
    <name type="scientific">Heterodera schachtii</name>
    <name type="common">Sugarbeet cyst nematode worm</name>
    <name type="synonym">Tylenchus schachtii</name>
    <dbReference type="NCBI Taxonomy" id="97005"/>
    <lineage>
        <taxon>Eukaryota</taxon>
        <taxon>Metazoa</taxon>
        <taxon>Ecdysozoa</taxon>
        <taxon>Nematoda</taxon>
        <taxon>Chromadorea</taxon>
        <taxon>Rhabditida</taxon>
        <taxon>Tylenchina</taxon>
        <taxon>Tylenchomorpha</taxon>
        <taxon>Tylenchoidea</taxon>
        <taxon>Heteroderidae</taxon>
        <taxon>Heteroderinae</taxon>
        <taxon>Heterodera</taxon>
    </lineage>
</organism>
<evidence type="ECO:0000313" key="2">
    <source>
        <dbReference type="EMBL" id="KAL3070782.1"/>
    </source>
</evidence>
<evidence type="ECO:0000256" key="1">
    <source>
        <dbReference type="SAM" id="MobiDB-lite"/>
    </source>
</evidence>
<dbReference type="Pfam" id="PF03564">
    <property type="entry name" value="DUF1759"/>
    <property type="match status" value="1"/>
</dbReference>
<feature type="compositionally biased region" description="Polar residues" evidence="1">
    <location>
        <begin position="49"/>
        <end position="64"/>
    </location>
</feature>
<dbReference type="PANTHER" id="PTHR47331">
    <property type="entry name" value="PHD-TYPE DOMAIN-CONTAINING PROTEIN"/>
    <property type="match status" value="1"/>
</dbReference>
<protein>
    <submittedName>
        <fullName evidence="2">Uncharacterized protein</fullName>
    </submittedName>
</protein>
<proteinExistence type="predicted"/>